<reference evidence="2" key="1">
    <citation type="submission" date="2020-06" db="EMBL/GenBank/DDBJ databases">
        <title>WGS assembly of Ceratodon purpureus strain R40.</title>
        <authorList>
            <person name="Carey S.B."/>
            <person name="Jenkins J."/>
            <person name="Shu S."/>
            <person name="Lovell J.T."/>
            <person name="Sreedasyam A."/>
            <person name="Maumus F."/>
            <person name="Tiley G.P."/>
            <person name="Fernandez-Pozo N."/>
            <person name="Barry K."/>
            <person name="Chen C."/>
            <person name="Wang M."/>
            <person name="Lipzen A."/>
            <person name="Daum C."/>
            <person name="Saski C.A."/>
            <person name="Payton A.C."/>
            <person name="Mcbreen J.C."/>
            <person name="Conrad R.E."/>
            <person name="Kollar L.M."/>
            <person name="Olsson S."/>
            <person name="Huttunen S."/>
            <person name="Landis J.B."/>
            <person name="Wickett N.J."/>
            <person name="Johnson M.G."/>
            <person name="Rensing S.A."/>
            <person name="Grimwood J."/>
            <person name="Schmutz J."/>
            <person name="Mcdaniel S.F."/>
        </authorList>
    </citation>
    <scope>NUCLEOTIDE SEQUENCE</scope>
    <source>
        <strain evidence="2">R40</strain>
    </source>
</reference>
<gene>
    <name evidence="2" type="ORF">KC19_9G069400</name>
</gene>
<accession>A0A8T0GPH5</accession>
<protein>
    <submittedName>
        <fullName evidence="2">Uncharacterized protein</fullName>
    </submittedName>
</protein>
<sequence length="123" mass="13888">MKNSSSNTAAIPSIQPSLSSSPSPWPHWRSSPSQSRSPSPSLRLRRLCLSVLELQTFLHSSHLLLRARYPSKHHMVIKIVSHMYNHSIKGVSPRCPSFELPRILLKTKLKDDYPTPLLCAKPI</sequence>
<keyword evidence="3" id="KW-1185">Reference proteome</keyword>
<evidence type="ECO:0000313" key="3">
    <source>
        <dbReference type="Proteomes" id="UP000822688"/>
    </source>
</evidence>
<dbReference type="EMBL" id="CM026430">
    <property type="protein sequence ID" value="KAG0561501.1"/>
    <property type="molecule type" value="Genomic_DNA"/>
</dbReference>
<evidence type="ECO:0000256" key="1">
    <source>
        <dbReference type="SAM" id="MobiDB-lite"/>
    </source>
</evidence>
<organism evidence="2 3">
    <name type="scientific">Ceratodon purpureus</name>
    <name type="common">Fire moss</name>
    <name type="synonym">Dicranum purpureum</name>
    <dbReference type="NCBI Taxonomy" id="3225"/>
    <lineage>
        <taxon>Eukaryota</taxon>
        <taxon>Viridiplantae</taxon>
        <taxon>Streptophyta</taxon>
        <taxon>Embryophyta</taxon>
        <taxon>Bryophyta</taxon>
        <taxon>Bryophytina</taxon>
        <taxon>Bryopsida</taxon>
        <taxon>Dicranidae</taxon>
        <taxon>Pseudoditrichales</taxon>
        <taxon>Ditrichaceae</taxon>
        <taxon>Ceratodon</taxon>
    </lineage>
</organism>
<feature type="compositionally biased region" description="Low complexity" evidence="1">
    <location>
        <begin position="12"/>
        <end position="41"/>
    </location>
</feature>
<dbReference type="AlphaFoldDB" id="A0A8T0GPH5"/>
<dbReference type="Proteomes" id="UP000822688">
    <property type="component" value="Chromosome 9"/>
</dbReference>
<proteinExistence type="predicted"/>
<feature type="compositionally biased region" description="Polar residues" evidence="1">
    <location>
        <begin position="1"/>
        <end position="10"/>
    </location>
</feature>
<evidence type="ECO:0000313" key="2">
    <source>
        <dbReference type="EMBL" id="KAG0561501.1"/>
    </source>
</evidence>
<comment type="caution">
    <text evidence="2">The sequence shown here is derived from an EMBL/GenBank/DDBJ whole genome shotgun (WGS) entry which is preliminary data.</text>
</comment>
<name>A0A8T0GPH5_CERPU</name>
<feature type="region of interest" description="Disordered" evidence="1">
    <location>
        <begin position="1"/>
        <end position="41"/>
    </location>
</feature>